<dbReference type="InterPro" id="IPR051257">
    <property type="entry name" value="Diverse_CBS-Domain"/>
</dbReference>
<dbReference type="eggNOG" id="COG0517">
    <property type="taxonomic scope" value="Bacteria"/>
</dbReference>
<feature type="domain" description="CBS" evidence="4">
    <location>
        <begin position="62"/>
        <end position="118"/>
    </location>
</feature>
<keyword evidence="1 2" id="KW-0129">CBS domain</keyword>
<dbReference type="HOGENOM" id="CLU_040681_3_2_10"/>
<name>I0K9N2_9BACT</name>
<dbReference type="EMBL" id="HE796683">
    <property type="protein sequence ID" value="CCH00835.1"/>
    <property type="molecule type" value="Genomic_DNA"/>
</dbReference>
<dbReference type="SMART" id="SM00116">
    <property type="entry name" value="CBS"/>
    <property type="match status" value="2"/>
</dbReference>
<feature type="domain" description="CBS" evidence="4">
    <location>
        <begin position="127"/>
        <end position="183"/>
    </location>
</feature>
<dbReference type="Gene3D" id="3.10.580.10">
    <property type="entry name" value="CBS-domain"/>
    <property type="match status" value="1"/>
</dbReference>
<dbReference type="PANTHER" id="PTHR43080">
    <property type="entry name" value="CBS DOMAIN-CONTAINING PROTEIN CBSX3, MITOCHONDRIAL"/>
    <property type="match status" value="1"/>
</dbReference>
<evidence type="ECO:0000259" key="4">
    <source>
        <dbReference type="PROSITE" id="PS51371"/>
    </source>
</evidence>
<accession>I0K9N2</accession>
<dbReference type="CDD" id="cd04623">
    <property type="entry name" value="CBS_pair_bac_euk"/>
    <property type="match status" value="1"/>
</dbReference>
<evidence type="ECO:0000256" key="2">
    <source>
        <dbReference type="PROSITE-ProRule" id="PRU00703"/>
    </source>
</evidence>
<gene>
    <name evidence="5" type="ORF">FAES_2826</name>
</gene>
<dbReference type="SUPFAM" id="SSF54631">
    <property type="entry name" value="CBS-domain pair"/>
    <property type="match status" value="1"/>
</dbReference>
<feature type="transmembrane region" description="Helical" evidence="3">
    <location>
        <begin position="21"/>
        <end position="42"/>
    </location>
</feature>
<evidence type="ECO:0000256" key="3">
    <source>
        <dbReference type="SAM" id="Phobius"/>
    </source>
</evidence>
<dbReference type="STRING" id="1166018.FAES_2826"/>
<evidence type="ECO:0000256" key="1">
    <source>
        <dbReference type="ARBA" id="ARBA00023122"/>
    </source>
</evidence>
<organism evidence="5 6">
    <name type="scientific">Fibrella aestuarina BUZ 2</name>
    <dbReference type="NCBI Taxonomy" id="1166018"/>
    <lineage>
        <taxon>Bacteria</taxon>
        <taxon>Pseudomonadati</taxon>
        <taxon>Bacteroidota</taxon>
        <taxon>Cytophagia</taxon>
        <taxon>Cytophagales</taxon>
        <taxon>Spirosomataceae</taxon>
        <taxon>Fibrella</taxon>
    </lineage>
</organism>
<sequence>MERVWQSDPLTHSAKKSALIPYIRPICGPFIFAIALKFTYFFHSLHNCSLTMNIRQILQRKSINTIYSVAPGETVYEALQLMAAKNIGAVLVLDGGDLVGIFSERDYARKGILQGRASKDTLIRDVMTSSLITIAPEQLLESAMLTMSEKHIRHLPVLEGERLIGIISINDVVNAIIHDQKARISSLESYISGSSY</sequence>
<dbReference type="KEGG" id="fae:FAES_2826"/>
<dbReference type="PANTHER" id="PTHR43080:SF2">
    <property type="entry name" value="CBS DOMAIN-CONTAINING PROTEIN"/>
    <property type="match status" value="1"/>
</dbReference>
<evidence type="ECO:0000313" key="6">
    <source>
        <dbReference type="Proteomes" id="UP000011058"/>
    </source>
</evidence>
<dbReference type="InterPro" id="IPR000644">
    <property type="entry name" value="CBS_dom"/>
</dbReference>
<dbReference type="PATRIC" id="fig|1166018.3.peg.4595"/>
<dbReference type="InterPro" id="IPR046342">
    <property type="entry name" value="CBS_dom_sf"/>
</dbReference>
<proteinExistence type="predicted"/>
<evidence type="ECO:0000313" key="5">
    <source>
        <dbReference type="EMBL" id="CCH00835.1"/>
    </source>
</evidence>
<keyword evidence="3" id="KW-0812">Transmembrane</keyword>
<dbReference type="Pfam" id="PF00571">
    <property type="entry name" value="CBS"/>
    <property type="match status" value="2"/>
</dbReference>
<keyword evidence="3" id="KW-0472">Membrane</keyword>
<keyword evidence="6" id="KW-1185">Reference proteome</keyword>
<dbReference type="AlphaFoldDB" id="I0K9N2"/>
<dbReference type="Proteomes" id="UP000011058">
    <property type="component" value="Chromosome"/>
</dbReference>
<dbReference type="PROSITE" id="PS51371">
    <property type="entry name" value="CBS"/>
    <property type="match status" value="2"/>
</dbReference>
<protein>
    <submittedName>
        <fullName evidence="5">Putative signal transduction protein with CBS domains</fullName>
    </submittedName>
</protein>
<dbReference type="InterPro" id="IPR044725">
    <property type="entry name" value="CBSX3_CBS_dom"/>
</dbReference>
<keyword evidence="3" id="KW-1133">Transmembrane helix</keyword>
<reference evidence="5 6" key="1">
    <citation type="journal article" date="2012" name="J. Bacteriol.">
        <title>Genome Sequence of Fibrella aestuarina BUZ 2T, a Filamentous Marine Bacterium.</title>
        <authorList>
            <person name="Filippini M."/>
            <person name="Qi W."/>
            <person name="Blom J."/>
            <person name="Goesmann A."/>
            <person name="Smits T.H."/>
            <person name="Bagheri H.C."/>
        </authorList>
    </citation>
    <scope>NUCLEOTIDE SEQUENCE [LARGE SCALE GENOMIC DNA]</scope>
    <source>
        <strain evidence="6">BUZ 2T</strain>
    </source>
</reference>